<evidence type="ECO:0000313" key="6">
    <source>
        <dbReference type="EMBL" id="KAL3683488.1"/>
    </source>
</evidence>
<evidence type="ECO:0000256" key="3">
    <source>
        <dbReference type="RuleBase" id="RU000363"/>
    </source>
</evidence>
<dbReference type="PANTHER" id="PTHR43391:SF89">
    <property type="entry name" value="11-BETA-HYDROXYSTEROID DEHYDROGENASE 1A-RELATED"/>
    <property type="match status" value="1"/>
</dbReference>
<evidence type="ECO:0000256" key="2">
    <source>
        <dbReference type="ARBA" id="ARBA00023002"/>
    </source>
</evidence>
<protein>
    <recommendedName>
        <fullName evidence="5">Ketoreductase domain-containing protein</fullName>
    </recommendedName>
</protein>
<dbReference type="PRINTS" id="PR00080">
    <property type="entry name" value="SDRFAMILY"/>
</dbReference>
<dbReference type="PRINTS" id="PR00081">
    <property type="entry name" value="GDHRDH"/>
</dbReference>
<evidence type="ECO:0000259" key="5">
    <source>
        <dbReference type="SMART" id="SM00822"/>
    </source>
</evidence>
<name>A0ABD3GWH2_9MARC</name>
<dbReference type="Gene3D" id="3.40.50.720">
    <property type="entry name" value="NAD(P)-binding Rossmann-like Domain"/>
    <property type="match status" value="1"/>
</dbReference>
<sequence>MELMHLFLDLVLPPAAIIGLFVTFPLVAFLNVMYWLLTLVRREDLRNKVVLITGASSGIGEHLAYQYAQRGARLVLSARREEKLNHVAERARSMGAVDTYVVVCDVAKEENCKRLIEQTIGHYGQLNHLVLNAGVANLFLLEDAKSTEGFPIVMDTVFWGAVYPAFYALPYLRASRGRIVVVASVASWLHYPRQTFYNAAKAALVQFFDTLRSETRGIGITIAMPGFIESEMTQGKFISETGDASLKPKARDEQVGPTPVLSTKACAEAIVSGAERKKHYIVVPVWYLSFLPYRLWMPEVMEWAWKVFVLPSRHSAPPSKKILDKDPMIKKTFYTPNMLKAE</sequence>
<feature type="domain" description="Ketoreductase" evidence="5">
    <location>
        <begin position="48"/>
        <end position="231"/>
    </location>
</feature>
<comment type="caution">
    <text evidence="6">The sequence shown here is derived from an EMBL/GenBank/DDBJ whole genome shotgun (WGS) entry which is preliminary data.</text>
</comment>
<dbReference type="AlphaFoldDB" id="A0ABD3GWH2"/>
<organism evidence="6 7">
    <name type="scientific">Riccia sorocarpa</name>
    <dbReference type="NCBI Taxonomy" id="122646"/>
    <lineage>
        <taxon>Eukaryota</taxon>
        <taxon>Viridiplantae</taxon>
        <taxon>Streptophyta</taxon>
        <taxon>Embryophyta</taxon>
        <taxon>Marchantiophyta</taxon>
        <taxon>Marchantiopsida</taxon>
        <taxon>Marchantiidae</taxon>
        <taxon>Marchantiales</taxon>
        <taxon>Ricciaceae</taxon>
        <taxon>Riccia</taxon>
    </lineage>
</organism>
<keyword evidence="4" id="KW-0812">Transmembrane</keyword>
<dbReference type="InterPro" id="IPR036291">
    <property type="entry name" value="NAD(P)-bd_dom_sf"/>
</dbReference>
<reference evidence="6 7" key="1">
    <citation type="submission" date="2024-09" db="EMBL/GenBank/DDBJ databases">
        <title>Chromosome-scale assembly of Riccia sorocarpa.</title>
        <authorList>
            <person name="Paukszto L."/>
        </authorList>
    </citation>
    <scope>NUCLEOTIDE SEQUENCE [LARGE SCALE GENOMIC DNA]</scope>
    <source>
        <strain evidence="6">LP-2024</strain>
        <tissue evidence="6">Aerial parts of the thallus</tissue>
    </source>
</reference>
<dbReference type="SMART" id="SM00822">
    <property type="entry name" value="PKS_KR"/>
    <property type="match status" value="1"/>
</dbReference>
<dbReference type="PROSITE" id="PS00061">
    <property type="entry name" value="ADH_SHORT"/>
    <property type="match status" value="1"/>
</dbReference>
<evidence type="ECO:0000313" key="7">
    <source>
        <dbReference type="Proteomes" id="UP001633002"/>
    </source>
</evidence>
<dbReference type="Pfam" id="PF00106">
    <property type="entry name" value="adh_short"/>
    <property type="match status" value="1"/>
</dbReference>
<proteinExistence type="inferred from homology"/>
<keyword evidence="4" id="KW-1133">Transmembrane helix</keyword>
<dbReference type="SUPFAM" id="SSF51735">
    <property type="entry name" value="NAD(P)-binding Rossmann-fold domains"/>
    <property type="match status" value="1"/>
</dbReference>
<evidence type="ECO:0000256" key="4">
    <source>
        <dbReference type="SAM" id="Phobius"/>
    </source>
</evidence>
<keyword evidence="2" id="KW-0560">Oxidoreductase</keyword>
<dbReference type="InterPro" id="IPR057326">
    <property type="entry name" value="KR_dom"/>
</dbReference>
<comment type="similarity">
    <text evidence="1 3">Belongs to the short-chain dehydrogenases/reductases (SDR) family.</text>
</comment>
<gene>
    <name evidence="6" type="ORF">R1sor_001510</name>
</gene>
<keyword evidence="4" id="KW-0472">Membrane</keyword>
<keyword evidence="7" id="KW-1185">Reference proteome</keyword>
<evidence type="ECO:0000256" key="1">
    <source>
        <dbReference type="ARBA" id="ARBA00006484"/>
    </source>
</evidence>
<dbReference type="EMBL" id="JBJQOH010000006">
    <property type="protein sequence ID" value="KAL3683488.1"/>
    <property type="molecule type" value="Genomic_DNA"/>
</dbReference>
<dbReference type="PANTHER" id="PTHR43391">
    <property type="entry name" value="RETINOL DEHYDROGENASE-RELATED"/>
    <property type="match status" value="1"/>
</dbReference>
<feature type="transmembrane region" description="Helical" evidence="4">
    <location>
        <begin position="12"/>
        <end position="37"/>
    </location>
</feature>
<dbReference type="InterPro" id="IPR020904">
    <property type="entry name" value="Sc_DH/Rdtase_CS"/>
</dbReference>
<accession>A0ABD3GWH2</accession>
<dbReference type="GO" id="GO:0016491">
    <property type="term" value="F:oxidoreductase activity"/>
    <property type="evidence" value="ECO:0007669"/>
    <property type="project" value="UniProtKB-KW"/>
</dbReference>
<dbReference type="Proteomes" id="UP001633002">
    <property type="component" value="Unassembled WGS sequence"/>
</dbReference>
<dbReference type="InterPro" id="IPR002347">
    <property type="entry name" value="SDR_fam"/>
</dbReference>